<dbReference type="EMBL" id="JALBCA010000002">
    <property type="protein sequence ID" value="KAI2393482.1"/>
    <property type="molecule type" value="Genomic_DNA"/>
</dbReference>
<name>A0ACB8V5K7_9EURO</name>
<organism evidence="1">
    <name type="scientific">Ophidiomyces ophidiicola</name>
    <dbReference type="NCBI Taxonomy" id="1387563"/>
    <lineage>
        <taxon>Eukaryota</taxon>
        <taxon>Fungi</taxon>
        <taxon>Dikarya</taxon>
        <taxon>Ascomycota</taxon>
        <taxon>Pezizomycotina</taxon>
        <taxon>Eurotiomycetes</taxon>
        <taxon>Eurotiomycetidae</taxon>
        <taxon>Onygenales</taxon>
        <taxon>Onygenaceae</taxon>
        <taxon>Ophidiomyces</taxon>
    </lineage>
</organism>
<evidence type="ECO:0000313" key="1">
    <source>
        <dbReference type="EMBL" id="KAI2393482.1"/>
    </source>
</evidence>
<reference evidence="1" key="1">
    <citation type="journal article" date="2022" name="bioRxiv">
        <title>Population genetic analysis of Ophidiomyces ophidiicola, the causative agent of snake fungal disease, indicates recent introductions to the USA.</title>
        <authorList>
            <person name="Ladner J.T."/>
            <person name="Palmer J.M."/>
            <person name="Ettinger C.L."/>
            <person name="Stajich J.E."/>
            <person name="Farrell T.M."/>
            <person name="Glorioso B.M."/>
            <person name="Lawson B."/>
            <person name="Price S.J."/>
            <person name="Stengle A.G."/>
            <person name="Grear D.A."/>
            <person name="Lorch J.M."/>
        </authorList>
    </citation>
    <scope>NUCLEOTIDE SEQUENCE</scope>
    <source>
        <strain evidence="1">NWHC 24266-5</strain>
    </source>
</reference>
<comment type="caution">
    <text evidence="1">The sequence shown here is derived from an EMBL/GenBank/DDBJ whole genome shotgun (WGS) entry which is preliminary data.</text>
</comment>
<accession>A0ACB8V5K7</accession>
<sequence length="377" mass="41188">MPKPLCSLCPRPSVINALYRCSSSIVPAAPSTLHRTHAQNYIISAPFIPRRSLARLRPERDTDSELWTTATQPTLISRSDSRATSGGREDENHKPLDERILKLGKTLRTLTTHLPTLLLHPIPQEILSPNISLHLFPSTHPHLPTVKGRVAYRAALWTAPVAWGSVPIVGNVRLQIISERMVRGGAMCEFDRDDSYGDEKLVVRWVTEDGSSNPSSGSKNRVVTKSDLSSMSRGECKGSGSSAVSSASSSSNGANRGLSALLGGDVPIFKLGKEEQFTGLFIFSFDEEGRIATHTIEHADENSGWDRTAKVVTLTDWLLGKAKWGSREPSNPAPAFVVETPPMDACERLRLNKAAQLPSDRLPSECATCDDKKCWSA</sequence>
<proteinExistence type="predicted"/>
<protein>
    <submittedName>
        <fullName evidence="1">Uncharacterized protein</fullName>
    </submittedName>
</protein>
<gene>
    <name evidence="1" type="ORF">LOY88_000082</name>
</gene>